<dbReference type="PANTHER" id="PTHR43130:SF3">
    <property type="entry name" value="HTH-TYPE TRANSCRIPTIONAL REGULATOR RV1931C"/>
    <property type="match status" value="1"/>
</dbReference>
<sequence>MNTTDTHHIAFLGFNQIQLLDLIGPLEAFNAVNNISGNTVYKTVIISQHESFTSDSKVRVLSDYLLSDYQRVDQIHIDTLIIAGGSGSRNPEVYQPINAWLADHFDAIERVVTVCTGAFIMGNHPYLVG</sequence>
<gene>
    <name evidence="2" type="ORF">MNBD_GAMMA02-223</name>
</gene>
<reference evidence="2" key="1">
    <citation type="submission" date="2018-06" db="EMBL/GenBank/DDBJ databases">
        <authorList>
            <person name="Zhirakovskaya E."/>
        </authorList>
    </citation>
    <scope>NUCLEOTIDE SEQUENCE</scope>
</reference>
<accession>A0A3B0VUQ1</accession>
<protein>
    <recommendedName>
        <fullName evidence="1">DJ-1/PfpI domain-containing protein</fullName>
    </recommendedName>
</protein>
<name>A0A3B0VUQ1_9ZZZZ</name>
<feature type="domain" description="DJ-1/PfpI" evidence="1">
    <location>
        <begin position="8"/>
        <end position="127"/>
    </location>
</feature>
<dbReference type="InterPro" id="IPR002818">
    <property type="entry name" value="DJ-1/PfpI"/>
</dbReference>
<organism evidence="2">
    <name type="scientific">hydrothermal vent metagenome</name>
    <dbReference type="NCBI Taxonomy" id="652676"/>
    <lineage>
        <taxon>unclassified sequences</taxon>
        <taxon>metagenomes</taxon>
        <taxon>ecological metagenomes</taxon>
    </lineage>
</organism>
<evidence type="ECO:0000259" key="1">
    <source>
        <dbReference type="Pfam" id="PF01965"/>
    </source>
</evidence>
<dbReference type="InterPro" id="IPR029062">
    <property type="entry name" value="Class_I_gatase-like"/>
</dbReference>
<dbReference type="AlphaFoldDB" id="A0A3B0VUQ1"/>
<dbReference type="SUPFAM" id="SSF52317">
    <property type="entry name" value="Class I glutamine amidotransferase-like"/>
    <property type="match status" value="1"/>
</dbReference>
<proteinExistence type="predicted"/>
<dbReference type="InterPro" id="IPR052158">
    <property type="entry name" value="INH-QAR"/>
</dbReference>
<dbReference type="PANTHER" id="PTHR43130">
    <property type="entry name" value="ARAC-FAMILY TRANSCRIPTIONAL REGULATOR"/>
    <property type="match status" value="1"/>
</dbReference>
<dbReference type="Pfam" id="PF01965">
    <property type="entry name" value="DJ-1_PfpI"/>
    <property type="match status" value="1"/>
</dbReference>
<dbReference type="Gene3D" id="3.40.50.880">
    <property type="match status" value="1"/>
</dbReference>
<evidence type="ECO:0000313" key="2">
    <source>
        <dbReference type="EMBL" id="VAW46731.1"/>
    </source>
</evidence>
<dbReference type="EMBL" id="UOFA01000303">
    <property type="protein sequence ID" value="VAW46731.1"/>
    <property type="molecule type" value="Genomic_DNA"/>
</dbReference>